<protein>
    <submittedName>
        <fullName evidence="1">5657_t:CDS:1</fullName>
    </submittedName>
</protein>
<evidence type="ECO:0000313" key="1">
    <source>
        <dbReference type="EMBL" id="CAG8442476.1"/>
    </source>
</evidence>
<reference evidence="1" key="1">
    <citation type="submission" date="2021-06" db="EMBL/GenBank/DDBJ databases">
        <authorList>
            <person name="Kallberg Y."/>
            <person name="Tangrot J."/>
            <person name="Rosling A."/>
        </authorList>
    </citation>
    <scope>NUCLEOTIDE SEQUENCE</scope>
    <source>
        <strain evidence="1">CL356</strain>
    </source>
</reference>
<evidence type="ECO:0000313" key="2">
    <source>
        <dbReference type="Proteomes" id="UP000789525"/>
    </source>
</evidence>
<accession>A0ACA9JYK2</accession>
<dbReference type="Proteomes" id="UP000789525">
    <property type="component" value="Unassembled WGS sequence"/>
</dbReference>
<gene>
    <name evidence="1" type="ORF">ACOLOM_LOCUS321</name>
</gene>
<organism evidence="1 2">
    <name type="scientific">Acaulospora colombiana</name>
    <dbReference type="NCBI Taxonomy" id="27376"/>
    <lineage>
        <taxon>Eukaryota</taxon>
        <taxon>Fungi</taxon>
        <taxon>Fungi incertae sedis</taxon>
        <taxon>Mucoromycota</taxon>
        <taxon>Glomeromycotina</taxon>
        <taxon>Glomeromycetes</taxon>
        <taxon>Diversisporales</taxon>
        <taxon>Acaulosporaceae</taxon>
        <taxon>Acaulospora</taxon>
    </lineage>
</organism>
<comment type="caution">
    <text evidence="1">The sequence shown here is derived from an EMBL/GenBank/DDBJ whole genome shotgun (WGS) entry which is preliminary data.</text>
</comment>
<keyword evidence="2" id="KW-1185">Reference proteome</keyword>
<name>A0ACA9JYK2_9GLOM</name>
<sequence length="219" mass="25539">MSQENSADVYVNFYRGIFLLHETLRSGMDQILNNAPNVCKTDVRNFIGYINAFISHLMSHHGHEEHIIFPAVTQKISVNEFIEDHKKLDKLVHSLSDYTKKVSEKKVSYESAKIVELMTQLNDLVRPHLKHEETSFSVEALRENMTKEELEKITNDINDSIKKEGGATTILPFLLLHLEPEDRQFMVYDSMPKPVKSLLLPVFINWNKGYWKYAKYQRI</sequence>
<proteinExistence type="predicted"/>
<dbReference type="EMBL" id="CAJVPT010000305">
    <property type="protein sequence ID" value="CAG8442476.1"/>
    <property type="molecule type" value="Genomic_DNA"/>
</dbReference>